<dbReference type="InterPro" id="IPR003439">
    <property type="entry name" value="ABC_transporter-like_ATP-bd"/>
</dbReference>
<evidence type="ECO:0000256" key="2">
    <source>
        <dbReference type="ARBA" id="ARBA00022840"/>
    </source>
</evidence>
<evidence type="ECO:0000256" key="3">
    <source>
        <dbReference type="ARBA" id="ARBA00049360"/>
    </source>
</evidence>
<evidence type="ECO:0000313" key="8">
    <source>
        <dbReference type="Proteomes" id="UP000446786"/>
    </source>
</evidence>
<accession>A0A845AMJ5</accession>
<dbReference type="GO" id="GO:0016887">
    <property type="term" value="F:ATP hydrolysis activity"/>
    <property type="evidence" value="ECO:0007669"/>
    <property type="project" value="InterPro"/>
</dbReference>
<dbReference type="InterPro" id="IPR051309">
    <property type="entry name" value="ABCF_ATPase"/>
</dbReference>
<gene>
    <name evidence="7" type="ORF">GRI94_09275</name>
</gene>
<sequence>MAQPPILSWEGLGLQQGGRWLFGGPGTDGLDLHVGPRDRLALIGRNGAGKTTLFRLIDDKVEADLGIRKVKANTRIVVLEQDPDLGGFETLMDFALSGDDAPARHEVEAIAGQLGIDMSKPCEGSSGGERRRAAISRALAQDPDLLLMDEPTNHLDLAAIDWLESWLDRYKGAFIVISHDRTFLKRLTRATLWLDRGILRRKEVGFGGYEAWEEQIYAEEARAAEKLDARLKLEAHWLQRGVTARRKRNQGRLEALYKMREQRAAMIDTSGTAKLKLAVEEDFKSKSVIVADKVTKSYGDRTIIKPFSLRIQRGDRIGIVGANGAGKTTLLRMLTGELAPDTGSVEIAKTLTGVMIDQQRSLMEPDRTVRQVLAEGGDWIDVRGNRKHVQGYLKEFLFDPKIVDTKVGILSGGERSRLLLAREFARKSNLLVLDEPTNDLDLETLDLLQEVIADYEGTVLIVSHDRDFLDRTVTLTLGLDGSGKVDIVAGGYEDWEAKRTKRVVPAKAKQAKKPAAPSPTPAFANSGKLSYKDQRDYELLPQRIEELEAAIERGEQILSDPDLYSSDPQKFSNISKGVENARAEKDAAEERWLELAELVEG</sequence>
<dbReference type="OrthoDB" id="9808609at2"/>
<dbReference type="GO" id="GO:0005524">
    <property type="term" value="F:ATP binding"/>
    <property type="evidence" value="ECO:0007669"/>
    <property type="project" value="UniProtKB-KW"/>
</dbReference>
<protein>
    <submittedName>
        <fullName evidence="7">ATP-binding cassette domain-containing protein</fullName>
    </submittedName>
</protein>
<evidence type="ECO:0000256" key="4">
    <source>
        <dbReference type="ARBA" id="ARBA00061478"/>
    </source>
</evidence>
<feature type="domain" description="ABC transporter" evidence="6">
    <location>
        <begin position="289"/>
        <end position="507"/>
    </location>
</feature>
<dbReference type="InterPro" id="IPR003593">
    <property type="entry name" value="AAA+_ATPase"/>
</dbReference>
<dbReference type="SUPFAM" id="SSF52540">
    <property type="entry name" value="P-loop containing nucleoside triphosphate hydrolases"/>
    <property type="match status" value="2"/>
</dbReference>
<reference evidence="7 8" key="1">
    <citation type="submission" date="2019-12" db="EMBL/GenBank/DDBJ databases">
        <title>Genomic-based taxomic classification of the family Erythrobacteraceae.</title>
        <authorList>
            <person name="Xu L."/>
        </authorList>
    </citation>
    <scope>NUCLEOTIDE SEQUENCE [LARGE SCALE GENOMIC DNA]</scope>
    <source>
        <strain evidence="7 8">JCM 16677</strain>
    </source>
</reference>
<dbReference type="RefSeq" id="WP_160779398.1">
    <property type="nucleotide sequence ID" value="NZ_BAAAZF010000001.1"/>
</dbReference>
<dbReference type="PANTHER" id="PTHR42855">
    <property type="entry name" value="ABC TRANSPORTER ATP-BINDING SUBUNIT"/>
    <property type="match status" value="1"/>
</dbReference>
<dbReference type="FunFam" id="3.40.50.300:FF:000309">
    <property type="entry name" value="ABC transporter ATP-binding protein"/>
    <property type="match status" value="1"/>
</dbReference>
<dbReference type="PANTHER" id="PTHR42855:SF1">
    <property type="entry name" value="ABC TRANSPORTER DOMAIN-CONTAINING PROTEIN"/>
    <property type="match status" value="1"/>
</dbReference>
<dbReference type="Gene3D" id="1.10.287.380">
    <property type="entry name" value="Valyl-tRNA synthetase, C-terminal domain"/>
    <property type="match status" value="1"/>
</dbReference>
<dbReference type="InterPro" id="IPR027417">
    <property type="entry name" value="P-loop_NTPase"/>
</dbReference>
<dbReference type="AlphaFoldDB" id="A0A845AMJ5"/>
<feature type="region of interest" description="Disordered" evidence="5">
    <location>
        <begin position="506"/>
        <end position="527"/>
    </location>
</feature>
<proteinExistence type="inferred from homology"/>
<dbReference type="Pfam" id="PF16326">
    <property type="entry name" value="ABC_tran_CTD"/>
    <property type="match status" value="1"/>
</dbReference>
<dbReference type="PROSITE" id="PS50893">
    <property type="entry name" value="ABC_TRANSPORTER_2"/>
    <property type="match status" value="2"/>
</dbReference>
<dbReference type="Gene3D" id="3.40.50.300">
    <property type="entry name" value="P-loop containing nucleotide triphosphate hydrolases"/>
    <property type="match status" value="2"/>
</dbReference>
<dbReference type="PROSITE" id="PS00211">
    <property type="entry name" value="ABC_TRANSPORTER_1"/>
    <property type="match status" value="1"/>
</dbReference>
<comment type="similarity">
    <text evidence="4">Belongs to the ABC transporter superfamily. ABCF family. Uup subfamily.</text>
</comment>
<evidence type="ECO:0000256" key="5">
    <source>
        <dbReference type="SAM" id="MobiDB-lite"/>
    </source>
</evidence>
<evidence type="ECO:0000313" key="7">
    <source>
        <dbReference type="EMBL" id="MXP32012.1"/>
    </source>
</evidence>
<comment type="caution">
    <text evidence="7">The sequence shown here is derived from an EMBL/GenBank/DDBJ whole genome shotgun (WGS) entry which is preliminary data.</text>
</comment>
<dbReference type="Pfam" id="PF00005">
    <property type="entry name" value="ABC_tran"/>
    <property type="match status" value="2"/>
</dbReference>
<dbReference type="EMBL" id="WTYE01000001">
    <property type="protein sequence ID" value="MXP32012.1"/>
    <property type="molecule type" value="Genomic_DNA"/>
</dbReference>
<feature type="region of interest" description="Disordered" evidence="5">
    <location>
        <begin position="558"/>
        <end position="582"/>
    </location>
</feature>
<dbReference type="SMART" id="SM00382">
    <property type="entry name" value="AAA"/>
    <property type="match status" value="2"/>
</dbReference>
<evidence type="ECO:0000256" key="1">
    <source>
        <dbReference type="ARBA" id="ARBA00022741"/>
    </source>
</evidence>
<feature type="compositionally biased region" description="Polar residues" evidence="5">
    <location>
        <begin position="566"/>
        <end position="575"/>
    </location>
</feature>
<organism evidence="7 8">
    <name type="scientific">Parerythrobacter jejuensis</name>
    <dbReference type="NCBI Taxonomy" id="795812"/>
    <lineage>
        <taxon>Bacteria</taxon>
        <taxon>Pseudomonadati</taxon>
        <taxon>Pseudomonadota</taxon>
        <taxon>Alphaproteobacteria</taxon>
        <taxon>Sphingomonadales</taxon>
        <taxon>Erythrobacteraceae</taxon>
        <taxon>Parerythrobacter</taxon>
    </lineage>
</organism>
<keyword evidence="1" id="KW-0547">Nucleotide-binding</keyword>
<dbReference type="InterPro" id="IPR017871">
    <property type="entry name" value="ABC_transporter-like_CS"/>
</dbReference>
<dbReference type="InterPro" id="IPR037118">
    <property type="entry name" value="Val-tRNA_synth_C_sf"/>
</dbReference>
<keyword evidence="2 7" id="KW-0067">ATP-binding</keyword>
<dbReference type="Proteomes" id="UP000446786">
    <property type="component" value="Unassembled WGS sequence"/>
</dbReference>
<feature type="domain" description="ABC transporter" evidence="6">
    <location>
        <begin position="12"/>
        <end position="221"/>
    </location>
</feature>
<evidence type="ECO:0000259" key="6">
    <source>
        <dbReference type="PROSITE" id="PS50893"/>
    </source>
</evidence>
<name>A0A845AMJ5_9SPHN</name>
<dbReference type="CDD" id="cd03221">
    <property type="entry name" value="ABCF_EF-3"/>
    <property type="match status" value="2"/>
</dbReference>
<comment type="catalytic activity">
    <reaction evidence="3">
        <text>ATP + H2O = ADP + phosphate + H(+)</text>
        <dbReference type="Rhea" id="RHEA:13065"/>
        <dbReference type="ChEBI" id="CHEBI:15377"/>
        <dbReference type="ChEBI" id="CHEBI:15378"/>
        <dbReference type="ChEBI" id="CHEBI:30616"/>
        <dbReference type="ChEBI" id="CHEBI:43474"/>
        <dbReference type="ChEBI" id="CHEBI:456216"/>
    </reaction>
</comment>
<keyword evidence="8" id="KW-1185">Reference proteome</keyword>
<dbReference type="InterPro" id="IPR032524">
    <property type="entry name" value="ABC_tran_C"/>
</dbReference>
<dbReference type="GO" id="GO:0003677">
    <property type="term" value="F:DNA binding"/>
    <property type="evidence" value="ECO:0007669"/>
    <property type="project" value="InterPro"/>
</dbReference>